<keyword evidence="9" id="KW-0442">Lipid degradation</keyword>
<name>A0AAW2ZN27_9EUKA</name>
<dbReference type="EMBL" id="JAOPGA020001632">
    <property type="protein sequence ID" value="KAL0490072.1"/>
    <property type="molecule type" value="Genomic_DNA"/>
</dbReference>
<dbReference type="InterPro" id="IPR029058">
    <property type="entry name" value="AB_hydrolase_fold"/>
</dbReference>
<dbReference type="GO" id="GO:0046872">
    <property type="term" value="F:metal ion binding"/>
    <property type="evidence" value="ECO:0007669"/>
    <property type="project" value="UniProtKB-KW"/>
</dbReference>
<evidence type="ECO:0000256" key="11">
    <source>
        <dbReference type="ARBA" id="ARBA00023098"/>
    </source>
</evidence>
<feature type="region of interest" description="Disordered" evidence="15">
    <location>
        <begin position="430"/>
        <end position="459"/>
    </location>
</feature>
<evidence type="ECO:0000256" key="5">
    <source>
        <dbReference type="ARBA" id="ARBA00022692"/>
    </source>
</evidence>
<keyword evidence="7" id="KW-0378">Hydrolase</keyword>
<dbReference type="PANTHER" id="PTHR45792:SF8">
    <property type="entry name" value="DIACYLGLYCEROL LIPASE-ALPHA"/>
    <property type="match status" value="1"/>
</dbReference>
<evidence type="ECO:0000256" key="7">
    <source>
        <dbReference type="ARBA" id="ARBA00022801"/>
    </source>
</evidence>
<evidence type="ECO:0000256" key="12">
    <source>
        <dbReference type="ARBA" id="ARBA00023136"/>
    </source>
</evidence>
<dbReference type="InterPro" id="IPR002921">
    <property type="entry name" value="Fungal_lipase-type"/>
</dbReference>
<dbReference type="InterPro" id="IPR052214">
    <property type="entry name" value="DAG_Lipase-Related"/>
</dbReference>
<dbReference type="GO" id="GO:0016298">
    <property type="term" value="F:lipase activity"/>
    <property type="evidence" value="ECO:0007669"/>
    <property type="project" value="TreeGrafter"/>
</dbReference>
<feature type="domain" description="Fungal lipase-type" evidence="16">
    <location>
        <begin position="207"/>
        <end position="378"/>
    </location>
</feature>
<evidence type="ECO:0000313" key="17">
    <source>
        <dbReference type="EMBL" id="KAL0490072.1"/>
    </source>
</evidence>
<evidence type="ECO:0000256" key="13">
    <source>
        <dbReference type="ARBA" id="ARBA00024531"/>
    </source>
</evidence>
<dbReference type="CDD" id="cd00519">
    <property type="entry name" value="Lipase_3"/>
    <property type="match status" value="1"/>
</dbReference>
<dbReference type="Proteomes" id="UP001431209">
    <property type="component" value="Unassembled WGS sequence"/>
</dbReference>
<keyword evidence="6" id="KW-0479">Metal-binding</keyword>
<feature type="region of interest" description="Disordered" evidence="15">
    <location>
        <begin position="624"/>
        <end position="657"/>
    </location>
</feature>
<keyword evidence="4" id="KW-0597">Phosphoprotein</keyword>
<keyword evidence="8" id="KW-0106">Calcium</keyword>
<reference evidence="17 18" key="1">
    <citation type="submission" date="2024-03" db="EMBL/GenBank/DDBJ databases">
        <title>The Acrasis kona genome and developmental transcriptomes reveal deep origins of eukaryotic multicellular pathways.</title>
        <authorList>
            <person name="Sheikh S."/>
            <person name="Fu C.-J."/>
            <person name="Brown M.W."/>
            <person name="Baldauf S.L."/>
        </authorList>
    </citation>
    <scope>NUCLEOTIDE SEQUENCE [LARGE SCALE GENOMIC DNA]</scope>
    <source>
        <strain evidence="17 18">ATCC MYA-3509</strain>
    </source>
</reference>
<gene>
    <name evidence="17" type="ORF">AKO1_009390</name>
</gene>
<evidence type="ECO:0000256" key="6">
    <source>
        <dbReference type="ARBA" id="ARBA00022723"/>
    </source>
</evidence>
<evidence type="ECO:0000256" key="9">
    <source>
        <dbReference type="ARBA" id="ARBA00022963"/>
    </source>
</evidence>
<feature type="compositionally biased region" description="Low complexity" evidence="15">
    <location>
        <begin position="643"/>
        <end position="654"/>
    </location>
</feature>
<keyword evidence="3" id="KW-1003">Cell membrane</keyword>
<sequence length="674" mass="78043">MLTGEQDEKQPTLKDIFYTAANSMKKAFPSYESLTVADITIGLAAVAVEHKKQNLLQNFYKEPRLFLRDEGDFDHKSYKNAYRHTPPHFNPDGIDPEKFINADKLLNYAYMVYYPIVLESEELEPSKNKEELQQSTIVEGNGKRHYVLMNTQREEKSFLSGESITKKKEHRHLEARPVEDMLEFLVESEHMKQAFFSKLDFELNALVISVRGTQSVLDVLTNFTADPTPLTVHKWYRDEKTHQPCEDRYNQKVEGIVHLGKLNAARWILSRNMSVLEDLFFYGSEQDQTANKYQQKKRKIDRIYCVGHSLGGAVATMLGILLREFFIENRTKLQGRIMPLIHVTSYSPSAFISYNLSRWCRQFVDSFIVGGDLISRFSVGQAEKLRLEIKQSNWKLKAEQYLNEHQWVGSVLDTVNNFLVGRGHNPLISIDKPQNVKNNSTDKEKHHDQSQQPHVGRELNNVITKPDGNMEVQETVTTTSTTDSSTLVRETVSYEIETLYPPGNLYLFIEEEEQGDKRHKRFASMLFNYMEDKLSDDSHQIEELQSPITTTKLIKAWWNSPNPERKEVQLKEDYKRQFVVRHVDAKHFDRIILSPAMIRHHWMYNMYDVFDYVLEDLGEKPTTPVAMASRSQGDSHFSDSHVPQQQQPAPGEPASYRDQITLDVPSSIFNPHLA</sequence>
<dbReference type="GO" id="GO:0016042">
    <property type="term" value="P:lipid catabolic process"/>
    <property type="evidence" value="ECO:0007669"/>
    <property type="project" value="UniProtKB-KW"/>
</dbReference>
<accession>A0AAW2ZN27</accession>
<evidence type="ECO:0000256" key="10">
    <source>
        <dbReference type="ARBA" id="ARBA00022989"/>
    </source>
</evidence>
<keyword evidence="11" id="KW-0443">Lipid metabolism</keyword>
<dbReference type="SUPFAM" id="SSF53474">
    <property type="entry name" value="alpha/beta-Hydrolases"/>
    <property type="match status" value="1"/>
</dbReference>
<evidence type="ECO:0000256" key="4">
    <source>
        <dbReference type="ARBA" id="ARBA00022553"/>
    </source>
</evidence>
<comment type="cofactor">
    <cofactor evidence="1">
        <name>Ca(2+)</name>
        <dbReference type="ChEBI" id="CHEBI:29108"/>
    </cofactor>
</comment>
<keyword evidence="10" id="KW-1133">Transmembrane helix</keyword>
<comment type="caution">
    <text evidence="17">The sequence shown here is derived from an EMBL/GenBank/DDBJ whole genome shotgun (WGS) entry which is preliminary data.</text>
</comment>
<evidence type="ECO:0000256" key="1">
    <source>
        <dbReference type="ARBA" id="ARBA00001913"/>
    </source>
</evidence>
<dbReference type="EC" id="3.1.1.116" evidence="14"/>
<dbReference type="PANTHER" id="PTHR45792">
    <property type="entry name" value="DIACYLGLYCEROL LIPASE HOMOLOG-RELATED"/>
    <property type="match status" value="1"/>
</dbReference>
<protein>
    <recommendedName>
        <fullName evidence="14">sn-1-specific diacylglycerol lipase</fullName>
        <ecNumber evidence="14">3.1.1.116</ecNumber>
    </recommendedName>
</protein>
<dbReference type="Gene3D" id="3.40.50.1820">
    <property type="entry name" value="alpha/beta hydrolase"/>
    <property type="match status" value="1"/>
</dbReference>
<comment type="catalytic activity">
    <reaction evidence="13">
        <text>a 1,2-diacyl-sn-glycerol + H2O = a 2-acylglycerol + a fatty acid + H(+)</text>
        <dbReference type="Rhea" id="RHEA:33275"/>
        <dbReference type="ChEBI" id="CHEBI:15377"/>
        <dbReference type="ChEBI" id="CHEBI:15378"/>
        <dbReference type="ChEBI" id="CHEBI:17389"/>
        <dbReference type="ChEBI" id="CHEBI:17815"/>
        <dbReference type="ChEBI" id="CHEBI:28868"/>
        <dbReference type="EC" id="3.1.1.116"/>
    </reaction>
    <physiologicalReaction direction="left-to-right" evidence="13">
        <dbReference type="Rhea" id="RHEA:33276"/>
    </physiologicalReaction>
</comment>
<evidence type="ECO:0000256" key="8">
    <source>
        <dbReference type="ARBA" id="ARBA00022837"/>
    </source>
</evidence>
<dbReference type="Pfam" id="PF01764">
    <property type="entry name" value="Lipase_3"/>
    <property type="match status" value="1"/>
</dbReference>
<dbReference type="GO" id="GO:0005886">
    <property type="term" value="C:plasma membrane"/>
    <property type="evidence" value="ECO:0007669"/>
    <property type="project" value="UniProtKB-SubCell"/>
</dbReference>
<evidence type="ECO:0000259" key="16">
    <source>
        <dbReference type="Pfam" id="PF01764"/>
    </source>
</evidence>
<evidence type="ECO:0000256" key="3">
    <source>
        <dbReference type="ARBA" id="ARBA00022475"/>
    </source>
</evidence>
<evidence type="ECO:0000256" key="14">
    <source>
        <dbReference type="ARBA" id="ARBA00026104"/>
    </source>
</evidence>
<evidence type="ECO:0000313" key="18">
    <source>
        <dbReference type="Proteomes" id="UP001431209"/>
    </source>
</evidence>
<evidence type="ECO:0000256" key="2">
    <source>
        <dbReference type="ARBA" id="ARBA00004651"/>
    </source>
</evidence>
<comment type="subcellular location">
    <subcellularLocation>
        <location evidence="2">Cell membrane</location>
        <topology evidence="2">Multi-pass membrane protein</topology>
    </subcellularLocation>
</comment>
<keyword evidence="12" id="KW-0472">Membrane</keyword>
<proteinExistence type="predicted"/>
<dbReference type="AlphaFoldDB" id="A0AAW2ZN27"/>
<keyword evidence="5" id="KW-0812">Transmembrane</keyword>
<organism evidence="17 18">
    <name type="scientific">Acrasis kona</name>
    <dbReference type="NCBI Taxonomy" id="1008807"/>
    <lineage>
        <taxon>Eukaryota</taxon>
        <taxon>Discoba</taxon>
        <taxon>Heterolobosea</taxon>
        <taxon>Tetramitia</taxon>
        <taxon>Eutetramitia</taxon>
        <taxon>Acrasidae</taxon>
        <taxon>Acrasis</taxon>
    </lineage>
</organism>
<evidence type="ECO:0000256" key="15">
    <source>
        <dbReference type="SAM" id="MobiDB-lite"/>
    </source>
</evidence>
<keyword evidence="18" id="KW-1185">Reference proteome</keyword>
<feature type="compositionally biased region" description="Basic and acidic residues" evidence="15">
    <location>
        <begin position="440"/>
        <end position="449"/>
    </location>
</feature>